<proteinExistence type="predicted"/>
<evidence type="ECO:0000313" key="2">
    <source>
        <dbReference type="EnsemblPlants" id="AET2Gv21004900.36"/>
    </source>
</evidence>
<keyword evidence="1" id="KW-0472">Membrane</keyword>
<reference evidence="3" key="2">
    <citation type="journal article" date="2017" name="Nat. Plants">
        <title>The Aegilops tauschii genome reveals multiple impacts of transposons.</title>
        <authorList>
            <person name="Zhao G."/>
            <person name="Zou C."/>
            <person name="Li K."/>
            <person name="Wang K."/>
            <person name="Li T."/>
            <person name="Gao L."/>
            <person name="Zhang X."/>
            <person name="Wang H."/>
            <person name="Yang Z."/>
            <person name="Liu X."/>
            <person name="Jiang W."/>
            <person name="Mao L."/>
            <person name="Kong X."/>
            <person name="Jiao Y."/>
            <person name="Jia J."/>
        </authorList>
    </citation>
    <scope>NUCLEOTIDE SEQUENCE [LARGE SCALE GENOMIC DNA]</scope>
    <source>
        <strain evidence="3">cv. AL8/78</strain>
    </source>
</reference>
<reference evidence="2" key="5">
    <citation type="journal article" date="2021" name="G3 (Bethesda)">
        <title>Aegilops tauschii genome assembly Aet v5.0 features greater sequence contiguity and improved annotation.</title>
        <authorList>
            <person name="Wang L."/>
            <person name="Zhu T."/>
            <person name="Rodriguez J.C."/>
            <person name="Deal K.R."/>
            <person name="Dubcovsky J."/>
            <person name="McGuire P.E."/>
            <person name="Lux T."/>
            <person name="Spannagl M."/>
            <person name="Mayer K.F.X."/>
            <person name="Baldrich P."/>
            <person name="Meyers B.C."/>
            <person name="Huo N."/>
            <person name="Gu Y.Q."/>
            <person name="Zhou H."/>
            <person name="Devos K.M."/>
            <person name="Bennetzen J.L."/>
            <person name="Unver T."/>
            <person name="Budak H."/>
            <person name="Gulick P.J."/>
            <person name="Galiba G."/>
            <person name="Kalapos B."/>
            <person name="Nelson D.R."/>
            <person name="Li P."/>
            <person name="You F.M."/>
            <person name="Luo M.C."/>
            <person name="Dvorak J."/>
        </authorList>
    </citation>
    <scope>NUCLEOTIDE SEQUENCE [LARGE SCALE GENOMIC DNA]</scope>
    <source>
        <strain evidence="2">cv. AL8/78</strain>
    </source>
</reference>
<keyword evidence="1" id="KW-1133">Transmembrane helix</keyword>
<evidence type="ECO:0000256" key="1">
    <source>
        <dbReference type="SAM" id="Phobius"/>
    </source>
</evidence>
<dbReference type="Proteomes" id="UP000015105">
    <property type="component" value="Chromosome 2D"/>
</dbReference>
<reference evidence="2" key="4">
    <citation type="submission" date="2019-03" db="UniProtKB">
        <authorList>
            <consortium name="EnsemblPlants"/>
        </authorList>
    </citation>
    <scope>IDENTIFICATION</scope>
</reference>
<protein>
    <submittedName>
        <fullName evidence="2">Uncharacterized protein</fullName>
    </submittedName>
</protein>
<evidence type="ECO:0000313" key="3">
    <source>
        <dbReference type="Proteomes" id="UP000015105"/>
    </source>
</evidence>
<keyword evidence="3" id="KW-1185">Reference proteome</keyword>
<reference evidence="3" key="1">
    <citation type="journal article" date="2014" name="Science">
        <title>Ancient hybridizations among the ancestral genomes of bread wheat.</title>
        <authorList>
            <consortium name="International Wheat Genome Sequencing Consortium,"/>
            <person name="Marcussen T."/>
            <person name="Sandve S.R."/>
            <person name="Heier L."/>
            <person name="Spannagl M."/>
            <person name="Pfeifer M."/>
            <person name="Jakobsen K.S."/>
            <person name="Wulff B.B."/>
            <person name="Steuernagel B."/>
            <person name="Mayer K.F."/>
            <person name="Olsen O.A."/>
        </authorList>
    </citation>
    <scope>NUCLEOTIDE SEQUENCE [LARGE SCALE GENOMIC DNA]</scope>
    <source>
        <strain evidence="3">cv. AL8/78</strain>
    </source>
</reference>
<organism evidence="2 3">
    <name type="scientific">Aegilops tauschii subsp. strangulata</name>
    <name type="common">Goatgrass</name>
    <dbReference type="NCBI Taxonomy" id="200361"/>
    <lineage>
        <taxon>Eukaryota</taxon>
        <taxon>Viridiplantae</taxon>
        <taxon>Streptophyta</taxon>
        <taxon>Embryophyta</taxon>
        <taxon>Tracheophyta</taxon>
        <taxon>Spermatophyta</taxon>
        <taxon>Magnoliopsida</taxon>
        <taxon>Liliopsida</taxon>
        <taxon>Poales</taxon>
        <taxon>Poaceae</taxon>
        <taxon>BOP clade</taxon>
        <taxon>Pooideae</taxon>
        <taxon>Triticodae</taxon>
        <taxon>Triticeae</taxon>
        <taxon>Triticinae</taxon>
        <taxon>Aegilops</taxon>
    </lineage>
</organism>
<name>A0A453CXP8_AEGTS</name>
<accession>A0A453CXP8</accession>
<dbReference type="EnsemblPlants" id="AET2Gv21004900.36">
    <property type="protein sequence ID" value="AET2Gv21004900.36"/>
    <property type="gene ID" value="AET2Gv21004900"/>
</dbReference>
<dbReference type="Gramene" id="AET2Gv21004900.36">
    <property type="protein sequence ID" value="AET2Gv21004900.36"/>
    <property type="gene ID" value="AET2Gv21004900"/>
</dbReference>
<sequence>PACTTLLDSPSCFPQKKDLIPCQLRGRSFPLLLALMGIPVVEFVSAACFCFLSYASYTVSV</sequence>
<keyword evidence="1" id="KW-0812">Transmembrane</keyword>
<reference evidence="2" key="3">
    <citation type="journal article" date="2017" name="Nature">
        <title>Genome sequence of the progenitor of the wheat D genome Aegilops tauschii.</title>
        <authorList>
            <person name="Luo M.C."/>
            <person name="Gu Y.Q."/>
            <person name="Puiu D."/>
            <person name="Wang H."/>
            <person name="Twardziok S.O."/>
            <person name="Deal K.R."/>
            <person name="Huo N."/>
            <person name="Zhu T."/>
            <person name="Wang L."/>
            <person name="Wang Y."/>
            <person name="McGuire P.E."/>
            <person name="Liu S."/>
            <person name="Long H."/>
            <person name="Ramasamy R.K."/>
            <person name="Rodriguez J.C."/>
            <person name="Van S.L."/>
            <person name="Yuan L."/>
            <person name="Wang Z."/>
            <person name="Xia Z."/>
            <person name="Xiao L."/>
            <person name="Anderson O.D."/>
            <person name="Ouyang S."/>
            <person name="Liang Y."/>
            <person name="Zimin A.V."/>
            <person name="Pertea G."/>
            <person name="Qi P."/>
            <person name="Bennetzen J.L."/>
            <person name="Dai X."/>
            <person name="Dawson M.W."/>
            <person name="Muller H.G."/>
            <person name="Kugler K."/>
            <person name="Rivarola-Duarte L."/>
            <person name="Spannagl M."/>
            <person name="Mayer K.F.X."/>
            <person name="Lu F.H."/>
            <person name="Bevan M.W."/>
            <person name="Leroy P."/>
            <person name="Li P."/>
            <person name="You F.M."/>
            <person name="Sun Q."/>
            <person name="Liu Z."/>
            <person name="Lyons E."/>
            <person name="Wicker T."/>
            <person name="Salzberg S.L."/>
            <person name="Devos K.M."/>
            <person name="Dvorak J."/>
        </authorList>
    </citation>
    <scope>NUCLEOTIDE SEQUENCE [LARGE SCALE GENOMIC DNA]</scope>
    <source>
        <strain evidence="2">cv. AL8/78</strain>
    </source>
</reference>
<dbReference type="AlphaFoldDB" id="A0A453CXP8"/>
<feature type="transmembrane region" description="Helical" evidence="1">
    <location>
        <begin position="31"/>
        <end position="55"/>
    </location>
</feature>